<accession>A0ABR4IA85</accession>
<comment type="caution">
    <text evidence="2">The sequence shown here is derived from an EMBL/GenBank/DDBJ whole genome shotgun (WGS) entry which is preliminary data.</text>
</comment>
<proteinExistence type="predicted"/>
<keyword evidence="1" id="KW-0472">Membrane</keyword>
<keyword evidence="1" id="KW-1133">Transmembrane helix</keyword>
<dbReference type="Proteomes" id="UP001610335">
    <property type="component" value="Unassembled WGS sequence"/>
</dbReference>
<feature type="transmembrane region" description="Helical" evidence="1">
    <location>
        <begin position="80"/>
        <end position="102"/>
    </location>
</feature>
<protein>
    <recommendedName>
        <fullName evidence="4">ABC transmembrane type-1 domain-containing protein</fullName>
    </recommendedName>
</protein>
<feature type="transmembrane region" description="Helical" evidence="1">
    <location>
        <begin position="146"/>
        <end position="165"/>
    </location>
</feature>
<reference evidence="2 3" key="1">
    <citation type="submission" date="2024-07" db="EMBL/GenBank/DDBJ databases">
        <title>Section-level genome sequencing and comparative genomics of Aspergillus sections Usti and Cavernicolus.</title>
        <authorList>
            <consortium name="Lawrence Berkeley National Laboratory"/>
            <person name="Nybo J.L."/>
            <person name="Vesth T.C."/>
            <person name="Theobald S."/>
            <person name="Frisvad J.C."/>
            <person name="Larsen T.O."/>
            <person name="Kjaerboelling I."/>
            <person name="Rothschild-Mancinelli K."/>
            <person name="Lyhne E.K."/>
            <person name="Kogle M.E."/>
            <person name="Barry K."/>
            <person name="Clum A."/>
            <person name="Na H."/>
            <person name="Ledsgaard L."/>
            <person name="Lin J."/>
            <person name="Lipzen A."/>
            <person name="Kuo A."/>
            <person name="Riley R."/>
            <person name="Mondo S."/>
            <person name="LaButti K."/>
            <person name="Haridas S."/>
            <person name="Pangalinan J."/>
            <person name="Salamov A.A."/>
            <person name="Simmons B.A."/>
            <person name="Magnuson J.K."/>
            <person name="Chen J."/>
            <person name="Drula E."/>
            <person name="Henrissat B."/>
            <person name="Wiebenga A."/>
            <person name="Lubbers R.J."/>
            <person name="Gomes A.C."/>
            <person name="Makela M.R."/>
            <person name="Stajich J."/>
            <person name="Grigoriev I.V."/>
            <person name="Mortensen U.H."/>
            <person name="De vries R.P."/>
            <person name="Baker S.E."/>
            <person name="Andersen M.R."/>
        </authorList>
    </citation>
    <scope>NUCLEOTIDE SEQUENCE [LARGE SCALE GENOMIC DNA]</scope>
    <source>
        <strain evidence="2 3">CBS 600.67</strain>
    </source>
</reference>
<sequence length="382" mass="43089">MSTIPWEANINFSSALLLHSCLTIILKELFNMITIIHRLYFVLGARHAKASTLQQIRGTVILDSYTSIFSLDEDGAQAELYFTNTGLFLLMFSLSASVAMNLLLQDVVLNMIVVGTFGSCFLASLFVGKGRITLPIMALRRAGRFIWSDTPFVNFFTLIYIATVLRGQSILRLQDYVTFRSVAVLELVFMKAKLAASSPEDQEKMMRDLIKSEWKFISTHTQEISVSHLPYIHRHAIVAFQTYQRLSVMLFKTSPGYDGGCLQGSNGPCRCRIPAPGRSLRDEGNCLRVCRVNYNTIILSDCFNLQETDSLWSQFLKHTHGMLLRRIGRVRVVFAIQSQKTTSELCFHSNINMVTGVPKVWLDNFIEGEAVGECVIGGRQWT</sequence>
<organism evidence="2 3">
    <name type="scientific">Aspergillus cavernicola</name>
    <dbReference type="NCBI Taxonomy" id="176166"/>
    <lineage>
        <taxon>Eukaryota</taxon>
        <taxon>Fungi</taxon>
        <taxon>Dikarya</taxon>
        <taxon>Ascomycota</taxon>
        <taxon>Pezizomycotina</taxon>
        <taxon>Eurotiomycetes</taxon>
        <taxon>Eurotiomycetidae</taxon>
        <taxon>Eurotiales</taxon>
        <taxon>Aspergillaceae</taxon>
        <taxon>Aspergillus</taxon>
        <taxon>Aspergillus subgen. Nidulantes</taxon>
    </lineage>
</organism>
<evidence type="ECO:0000256" key="1">
    <source>
        <dbReference type="SAM" id="Phobius"/>
    </source>
</evidence>
<name>A0ABR4IA85_9EURO</name>
<gene>
    <name evidence="2" type="ORF">BDW59DRAFT_148127</name>
</gene>
<dbReference type="EMBL" id="JBFXLS010000048">
    <property type="protein sequence ID" value="KAL2823872.1"/>
    <property type="molecule type" value="Genomic_DNA"/>
</dbReference>
<evidence type="ECO:0008006" key="4">
    <source>
        <dbReference type="Google" id="ProtNLM"/>
    </source>
</evidence>
<evidence type="ECO:0000313" key="2">
    <source>
        <dbReference type="EMBL" id="KAL2823872.1"/>
    </source>
</evidence>
<keyword evidence="3" id="KW-1185">Reference proteome</keyword>
<feature type="transmembrane region" description="Helical" evidence="1">
    <location>
        <begin position="108"/>
        <end position="126"/>
    </location>
</feature>
<feature type="transmembrane region" description="Helical" evidence="1">
    <location>
        <begin position="12"/>
        <end position="30"/>
    </location>
</feature>
<evidence type="ECO:0000313" key="3">
    <source>
        <dbReference type="Proteomes" id="UP001610335"/>
    </source>
</evidence>
<keyword evidence="1" id="KW-0812">Transmembrane</keyword>